<keyword evidence="3" id="KW-1185">Reference proteome</keyword>
<keyword evidence="1" id="KW-0472">Membrane</keyword>
<evidence type="ECO:0008006" key="4">
    <source>
        <dbReference type="Google" id="ProtNLM"/>
    </source>
</evidence>
<name>A0ABT2CWU7_9BURK</name>
<gene>
    <name evidence="2" type="ORF">NX778_10320</name>
</gene>
<feature type="transmembrane region" description="Helical" evidence="1">
    <location>
        <begin position="214"/>
        <end position="232"/>
    </location>
</feature>
<dbReference type="RefSeq" id="WP_258811639.1">
    <property type="nucleotide sequence ID" value="NZ_JANUGU010000002.1"/>
</dbReference>
<feature type="transmembrane region" description="Helical" evidence="1">
    <location>
        <begin position="140"/>
        <end position="163"/>
    </location>
</feature>
<keyword evidence="1" id="KW-1133">Transmembrane helix</keyword>
<reference evidence="2 3" key="1">
    <citation type="submission" date="2022-08" db="EMBL/GenBank/DDBJ databases">
        <title>Reclassification of Massilia species as members of the genera Telluria, Duganella, Pseudoduganella, Mokoshia gen. nov. and Zemynaea gen. nov. using orthogonal and non-orthogonal genome-based approaches.</title>
        <authorList>
            <person name="Bowman J.P."/>
        </authorList>
    </citation>
    <scope>NUCLEOTIDE SEQUENCE [LARGE SCALE GENOMIC DNA]</scope>
    <source>
        <strain evidence="2 3">JCM 31606</strain>
    </source>
</reference>
<evidence type="ECO:0000256" key="1">
    <source>
        <dbReference type="SAM" id="Phobius"/>
    </source>
</evidence>
<sequence>MDDKDNRLARAPLHLRFSWPFALGYMALVEVIWELHEQAHIQFGRLLCGDYGARDFNVWGLARGCSAAHPLAPLAALAGPVFSFAASYCGCLLLLRAGGERLRGWGLALMLAPIPFARLFDAVRGQGDEIAFAHRLAPGVPAVLLDLATVTVLAALCAPLVLAALRSLPQRRWRWLLGLSFLPLPVALVFKLGLLNALLRAGWLDNPRTFGTPVLVWIYFSVMSAVLAWRALSMGSARHAGA</sequence>
<evidence type="ECO:0000313" key="2">
    <source>
        <dbReference type="EMBL" id="MCS0658458.1"/>
    </source>
</evidence>
<keyword evidence="1" id="KW-0812">Transmembrane</keyword>
<proteinExistence type="predicted"/>
<evidence type="ECO:0000313" key="3">
    <source>
        <dbReference type="Proteomes" id="UP001204621"/>
    </source>
</evidence>
<feature type="transmembrane region" description="Helical" evidence="1">
    <location>
        <begin position="175"/>
        <end position="194"/>
    </location>
</feature>
<dbReference type="EMBL" id="JANUGU010000002">
    <property type="protein sequence ID" value="MCS0658458.1"/>
    <property type="molecule type" value="Genomic_DNA"/>
</dbReference>
<organism evidence="2 3">
    <name type="scientific">Massilia terrae</name>
    <dbReference type="NCBI Taxonomy" id="1811224"/>
    <lineage>
        <taxon>Bacteria</taxon>
        <taxon>Pseudomonadati</taxon>
        <taxon>Pseudomonadota</taxon>
        <taxon>Betaproteobacteria</taxon>
        <taxon>Burkholderiales</taxon>
        <taxon>Oxalobacteraceae</taxon>
        <taxon>Telluria group</taxon>
        <taxon>Massilia</taxon>
    </lineage>
</organism>
<feature type="transmembrane region" description="Helical" evidence="1">
    <location>
        <begin position="102"/>
        <end position="120"/>
    </location>
</feature>
<protein>
    <recommendedName>
        <fullName evidence="4">Transmembrane protein</fullName>
    </recommendedName>
</protein>
<feature type="transmembrane region" description="Helical" evidence="1">
    <location>
        <begin position="71"/>
        <end position="95"/>
    </location>
</feature>
<comment type="caution">
    <text evidence="2">The sequence shown here is derived from an EMBL/GenBank/DDBJ whole genome shotgun (WGS) entry which is preliminary data.</text>
</comment>
<dbReference type="Proteomes" id="UP001204621">
    <property type="component" value="Unassembled WGS sequence"/>
</dbReference>
<accession>A0ABT2CWU7</accession>